<dbReference type="InterPro" id="IPR013149">
    <property type="entry name" value="ADH-like_C"/>
</dbReference>
<name>A0A232EQA1_9HYME</name>
<dbReference type="OrthoDB" id="7482721at2759"/>
<dbReference type="SUPFAM" id="SSF50129">
    <property type="entry name" value="GroES-like"/>
    <property type="match status" value="1"/>
</dbReference>
<dbReference type="SMART" id="SM00829">
    <property type="entry name" value="PKS_ER"/>
    <property type="match status" value="1"/>
</dbReference>
<evidence type="ECO:0000256" key="9">
    <source>
        <dbReference type="ARBA" id="ARBA00023128"/>
    </source>
</evidence>
<keyword evidence="7" id="KW-0560">Oxidoreductase</keyword>
<dbReference type="FunFam" id="3.40.50.720:FF:000112">
    <property type="entry name" value="Enoyl-[acyl-carrier-protein] reductase 1, mitochondrial"/>
    <property type="match status" value="1"/>
</dbReference>
<keyword evidence="10" id="KW-0275">Fatty acid biosynthesis</keyword>
<keyword evidence="6" id="KW-0809">Transit peptide</keyword>
<dbReference type="GO" id="GO:0141148">
    <property type="term" value="F:enoyl-[acyl-carrier-protein] reductase (NADPH) activity"/>
    <property type="evidence" value="ECO:0007669"/>
    <property type="project" value="UniProtKB-EC"/>
</dbReference>
<comment type="similarity">
    <text evidence="2">Belongs to the zinc-containing alcohol dehydrogenase family. Quinone oxidoreductase subfamily.</text>
</comment>
<dbReference type="EC" id="1.3.1.104" evidence="11"/>
<dbReference type="InterPro" id="IPR051034">
    <property type="entry name" value="Mito_Enoyl-ACP_Reductase"/>
</dbReference>
<dbReference type="Proteomes" id="UP000215335">
    <property type="component" value="Unassembled WGS sequence"/>
</dbReference>
<dbReference type="Pfam" id="PF00107">
    <property type="entry name" value="ADH_zinc_N"/>
    <property type="match status" value="1"/>
</dbReference>
<dbReference type="GO" id="GO:0005739">
    <property type="term" value="C:mitochondrion"/>
    <property type="evidence" value="ECO:0007669"/>
    <property type="project" value="UniProtKB-SubCell"/>
</dbReference>
<comment type="caution">
    <text evidence="16">The sequence shown here is derived from an EMBL/GenBank/DDBJ whole genome shotgun (WGS) entry which is preliminary data.</text>
</comment>
<keyword evidence="3" id="KW-0444">Lipid biosynthesis</keyword>
<dbReference type="EMBL" id="NNAY01002809">
    <property type="protein sequence ID" value="OXU20530.1"/>
    <property type="molecule type" value="Genomic_DNA"/>
</dbReference>
<dbReference type="InterPro" id="IPR011032">
    <property type="entry name" value="GroES-like_sf"/>
</dbReference>
<proteinExistence type="inferred from homology"/>
<evidence type="ECO:0000256" key="8">
    <source>
        <dbReference type="ARBA" id="ARBA00023098"/>
    </source>
</evidence>
<accession>A0A232EQA1</accession>
<evidence type="ECO:0000256" key="7">
    <source>
        <dbReference type="ARBA" id="ARBA00023002"/>
    </source>
</evidence>
<evidence type="ECO:0000313" key="17">
    <source>
        <dbReference type="Proteomes" id="UP000215335"/>
    </source>
</evidence>
<evidence type="ECO:0000256" key="2">
    <source>
        <dbReference type="ARBA" id="ARBA00010371"/>
    </source>
</evidence>
<gene>
    <name evidence="16" type="ORF">TSAR_005557</name>
</gene>
<dbReference type="CDD" id="cd08290">
    <property type="entry name" value="ETR"/>
    <property type="match status" value="1"/>
</dbReference>
<evidence type="ECO:0000256" key="14">
    <source>
        <dbReference type="ARBA" id="ARBA00048843"/>
    </source>
</evidence>
<evidence type="ECO:0000256" key="1">
    <source>
        <dbReference type="ARBA" id="ARBA00004173"/>
    </source>
</evidence>
<dbReference type="Gene3D" id="3.90.180.10">
    <property type="entry name" value="Medium-chain alcohol dehydrogenases, catalytic domain"/>
    <property type="match status" value="1"/>
</dbReference>
<keyword evidence="5" id="KW-0521">NADP</keyword>
<evidence type="ECO:0000256" key="12">
    <source>
        <dbReference type="ARBA" id="ARBA00041058"/>
    </source>
</evidence>
<dbReference type="InterPro" id="IPR020843">
    <property type="entry name" value="ER"/>
</dbReference>
<evidence type="ECO:0000313" key="16">
    <source>
        <dbReference type="EMBL" id="OXU20530.1"/>
    </source>
</evidence>
<evidence type="ECO:0000256" key="11">
    <source>
        <dbReference type="ARBA" id="ARBA00038963"/>
    </source>
</evidence>
<evidence type="ECO:0000256" key="4">
    <source>
        <dbReference type="ARBA" id="ARBA00022832"/>
    </source>
</evidence>
<dbReference type="STRING" id="543379.A0A232EQA1"/>
<dbReference type="InterPro" id="IPR013154">
    <property type="entry name" value="ADH-like_N"/>
</dbReference>
<keyword evidence="9" id="KW-0496">Mitochondrion</keyword>
<evidence type="ECO:0000259" key="15">
    <source>
        <dbReference type="SMART" id="SM00829"/>
    </source>
</evidence>
<dbReference type="SUPFAM" id="SSF51735">
    <property type="entry name" value="NAD(P)-binding Rossmann-fold domains"/>
    <property type="match status" value="1"/>
</dbReference>
<comment type="catalytic activity">
    <reaction evidence="14">
        <text>a 2,3-saturated acyl-[ACP] + NADP(+) = a (2E)-enoyl-[ACP] + NADPH + H(+)</text>
        <dbReference type="Rhea" id="RHEA:22564"/>
        <dbReference type="Rhea" id="RHEA-COMP:9925"/>
        <dbReference type="Rhea" id="RHEA-COMP:9926"/>
        <dbReference type="ChEBI" id="CHEBI:15378"/>
        <dbReference type="ChEBI" id="CHEBI:57783"/>
        <dbReference type="ChEBI" id="CHEBI:58349"/>
        <dbReference type="ChEBI" id="CHEBI:78784"/>
        <dbReference type="ChEBI" id="CHEBI:78785"/>
        <dbReference type="EC" id="1.3.1.104"/>
    </reaction>
</comment>
<reference evidence="16 17" key="1">
    <citation type="journal article" date="2017" name="Curr. Biol.">
        <title>The Evolution of Venom by Co-option of Single-Copy Genes.</title>
        <authorList>
            <person name="Martinson E.O."/>
            <person name="Mrinalini"/>
            <person name="Kelkar Y.D."/>
            <person name="Chang C.H."/>
            <person name="Werren J.H."/>
        </authorList>
    </citation>
    <scope>NUCLEOTIDE SEQUENCE [LARGE SCALE GENOMIC DNA]</scope>
    <source>
        <strain evidence="16 17">Alberta</strain>
        <tissue evidence="16">Whole body</tissue>
    </source>
</reference>
<feature type="domain" description="Enoyl reductase (ER)" evidence="15">
    <location>
        <begin position="42"/>
        <end position="362"/>
    </location>
</feature>
<dbReference type="GO" id="GO:0006633">
    <property type="term" value="P:fatty acid biosynthetic process"/>
    <property type="evidence" value="ECO:0007669"/>
    <property type="project" value="UniProtKB-KW"/>
</dbReference>
<evidence type="ECO:0000256" key="3">
    <source>
        <dbReference type="ARBA" id="ARBA00022516"/>
    </source>
</evidence>
<evidence type="ECO:0000256" key="10">
    <source>
        <dbReference type="ARBA" id="ARBA00023160"/>
    </source>
</evidence>
<protein>
    <recommendedName>
        <fullName evidence="12">Enoyl-[acyl-carrier-protein] reductase, mitochondrial</fullName>
        <ecNumber evidence="11">1.3.1.104</ecNumber>
    </recommendedName>
    <alternativeName>
        <fullName evidence="13">2-enoyl thioester reductase</fullName>
    </alternativeName>
</protein>
<dbReference type="PANTHER" id="PTHR43981:SF2">
    <property type="entry name" value="ENOYL-[ACYL-CARRIER-PROTEIN] REDUCTASE, MITOCHONDRIAL"/>
    <property type="match status" value="1"/>
</dbReference>
<evidence type="ECO:0000256" key="13">
    <source>
        <dbReference type="ARBA" id="ARBA00042123"/>
    </source>
</evidence>
<keyword evidence="8" id="KW-0443">Lipid metabolism</keyword>
<dbReference type="Pfam" id="PF08240">
    <property type="entry name" value="ADH_N"/>
    <property type="match status" value="1"/>
</dbReference>
<dbReference type="InterPro" id="IPR036291">
    <property type="entry name" value="NAD(P)-bd_dom_sf"/>
</dbReference>
<comment type="subcellular location">
    <subcellularLocation>
        <location evidence="1">Mitochondrion</location>
    </subcellularLocation>
</comment>
<sequence>MQVGKVGTLLVNNVRKTIYHGQLRLMSSNTVVKSLLYKEYGEPAEVIQMTTDSLASPGDNQVAVKWLYSPVNPADINTIQGKYPSKPPLPAVPGNEAVGEVVAVGPNTKDLCIGDRVVPNGLNKGTWRTHAIYKSQEMIKIKKEMDTVEASMLNVNPCTAYRMLKDFIPLKTGDTVIQNGSNSAVGQMVIQLCKIWGIKSVNIVRNRSDVQSLKDQLMALGASVVLTEEELRTTDIFKSKKLPKPLLAFNCVCGKNALEVQRHLGNGGIMVTYGAMSREPLTIPASSLIFKDVSFKGFWMSAWTIKNAESAERHKMYDELQALFVEKKLQAPPHQLVPFNEYQEAVNNTLTPGGQKNVKYILDLTKDYYEIISKRKSKNFKISAYDCFQA</sequence>
<evidence type="ECO:0000256" key="6">
    <source>
        <dbReference type="ARBA" id="ARBA00022946"/>
    </source>
</evidence>
<keyword evidence="4" id="KW-0276">Fatty acid metabolism</keyword>
<evidence type="ECO:0000256" key="5">
    <source>
        <dbReference type="ARBA" id="ARBA00022857"/>
    </source>
</evidence>
<keyword evidence="17" id="KW-1185">Reference proteome</keyword>
<dbReference type="AlphaFoldDB" id="A0A232EQA1"/>
<dbReference type="Gene3D" id="3.40.50.720">
    <property type="entry name" value="NAD(P)-binding Rossmann-like Domain"/>
    <property type="match status" value="1"/>
</dbReference>
<organism evidence="16 17">
    <name type="scientific">Trichomalopsis sarcophagae</name>
    <dbReference type="NCBI Taxonomy" id="543379"/>
    <lineage>
        <taxon>Eukaryota</taxon>
        <taxon>Metazoa</taxon>
        <taxon>Ecdysozoa</taxon>
        <taxon>Arthropoda</taxon>
        <taxon>Hexapoda</taxon>
        <taxon>Insecta</taxon>
        <taxon>Pterygota</taxon>
        <taxon>Neoptera</taxon>
        <taxon>Endopterygota</taxon>
        <taxon>Hymenoptera</taxon>
        <taxon>Apocrita</taxon>
        <taxon>Proctotrupomorpha</taxon>
        <taxon>Chalcidoidea</taxon>
        <taxon>Pteromalidae</taxon>
        <taxon>Pteromalinae</taxon>
        <taxon>Trichomalopsis</taxon>
    </lineage>
</organism>
<dbReference type="PANTHER" id="PTHR43981">
    <property type="entry name" value="ENOYL-[ACYL-CARRIER-PROTEIN] REDUCTASE, MITOCHONDRIAL"/>
    <property type="match status" value="1"/>
</dbReference>